<comment type="similarity">
    <text evidence="2">Belongs to the organo anion transporter (TC 2.A.60) family.</text>
</comment>
<feature type="transmembrane region" description="Helical" evidence="8">
    <location>
        <begin position="125"/>
        <end position="146"/>
    </location>
</feature>
<feature type="transmembrane region" description="Helical" evidence="8">
    <location>
        <begin position="68"/>
        <end position="88"/>
    </location>
</feature>
<keyword evidence="5 8" id="KW-1133">Transmembrane helix</keyword>
<protein>
    <submittedName>
        <fullName evidence="11">Oidioi.mRNA.OKI2018_I69.PAR.g9640.t1.cds</fullName>
    </submittedName>
</protein>
<dbReference type="PANTHER" id="PTHR11388">
    <property type="entry name" value="ORGANIC ANION TRANSPORTER"/>
    <property type="match status" value="1"/>
</dbReference>
<feature type="chain" id="PRO_5045037207" evidence="9">
    <location>
        <begin position="19"/>
        <end position="571"/>
    </location>
</feature>
<sequence length="571" mass="62151">MNWFVFFLFMMIAANGFGVNGALLACVSTIEKRFGFNSKQSGLIIAAYDIGYLVFAFPFGWLSKKISLGGSLGPAGVAIALGGALYFIPHFGTPNAPILGEEDSEPNVCSLSRENHVFEAIDQSGWLACFIIAGILTGMGNSVLWTRGVTAAEDQTNEQKGGVNISICNGGSVAGPLLGIFISVFVLGIWTDISYHESVDLDPSDPNWIGAWWLPFLIQFLFAFLTFPFLFGYPKVLPEAPERKRSEKTDFWSEFKATKVVLKNACWWFCSFGAICDTFTTAALMGYGMKFLQETYSISASVAGLCGGLCAVGGLIGCLIPIPFGTFKLQSYKLLFICFLTSVATLVVYLPSLYRFPCDNQEIYGVFDSSGNPIGSEEADLSSCLSGCSCKNEIFEPVCNEESAVTYFSPCHAGCLDSNLTDCQCNDYQVSKSLTDGFCENAIECDSLLKISLCFVFVFAFLYVPLPLVPTAYLRQFNSDEKPAATSLNLILTRLLGSIPAPIIVGAVIDEACVVWSETKDGSDGNCLIYDNRQLVHAFSVLPLTMKATAGLCYLIASYFARKNDLMKIEN</sequence>
<evidence type="ECO:0000256" key="8">
    <source>
        <dbReference type="SAM" id="Phobius"/>
    </source>
</evidence>
<gene>
    <name evidence="11" type="ORF">OKIOD_LOCUS1198</name>
</gene>
<feature type="domain" description="Kazal-like" evidence="10">
    <location>
        <begin position="378"/>
        <end position="427"/>
    </location>
</feature>
<evidence type="ECO:0000256" key="7">
    <source>
        <dbReference type="ARBA" id="ARBA00023157"/>
    </source>
</evidence>
<keyword evidence="6 8" id="KW-0472">Membrane</keyword>
<dbReference type="PROSITE" id="PS51465">
    <property type="entry name" value="KAZAL_2"/>
    <property type="match status" value="1"/>
</dbReference>
<dbReference type="SUPFAM" id="SSF103473">
    <property type="entry name" value="MFS general substrate transporter"/>
    <property type="match status" value="1"/>
</dbReference>
<evidence type="ECO:0000256" key="6">
    <source>
        <dbReference type="ARBA" id="ARBA00023136"/>
    </source>
</evidence>
<evidence type="ECO:0000256" key="1">
    <source>
        <dbReference type="ARBA" id="ARBA00004651"/>
    </source>
</evidence>
<dbReference type="PANTHER" id="PTHR11388:SF100">
    <property type="entry name" value="SOLUTE CARRIER ORGANIC ANION TRANSPORTER FAMILY MEMBER 4A1"/>
    <property type="match status" value="1"/>
</dbReference>
<dbReference type="InterPro" id="IPR036259">
    <property type="entry name" value="MFS_trans_sf"/>
</dbReference>
<keyword evidence="7" id="KW-1015">Disulfide bond</keyword>
<feature type="transmembrane region" description="Helical" evidence="8">
    <location>
        <begin position="448"/>
        <end position="474"/>
    </location>
</feature>
<feature type="transmembrane region" description="Helical" evidence="8">
    <location>
        <begin position="334"/>
        <end position="354"/>
    </location>
</feature>
<dbReference type="InterPro" id="IPR004156">
    <property type="entry name" value="OATP"/>
</dbReference>
<comment type="subcellular location">
    <subcellularLocation>
        <location evidence="1">Cell membrane</location>
        <topology evidence="1">Multi-pass membrane protein</topology>
    </subcellularLocation>
</comment>
<reference evidence="11 12" key="1">
    <citation type="submission" date="2021-04" db="EMBL/GenBank/DDBJ databases">
        <authorList>
            <person name="Bliznina A."/>
        </authorList>
    </citation>
    <scope>NUCLEOTIDE SEQUENCE [LARGE SCALE GENOMIC DNA]</scope>
</reference>
<dbReference type="Gene3D" id="1.20.1250.20">
    <property type="entry name" value="MFS general substrate transporter like domains"/>
    <property type="match status" value="1"/>
</dbReference>
<keyword evidence="3" id="KW-1003">Cell membrane</keyword>
<dbReference type="EMBL" id="OU015568">
    <property type="protein sequence ID" value="CAG5080546.1"/>
    <property type="molecule type" value="Genomic_DNA"/>
</dbReference>
<evidence type="ECO:0000313" key="12">
    <source>
        <dbReference type="Proteomes" id="UP001158576"/>
    </source>
</evidence>
<feature type="transmembrane region" description="Helical" evidence="8">
    <location>
        <begin position="167"/>
        <end position="190"/>
    </location>
</feature>
<dbReference type="InterPro" id="IPR002350">
    <property type="entry name" value="Kazal_dom"/>
</dbReference>
<evidence type="ECO:0000256" key="5">
    <source>
        <dbReference type="ARBA" id="ARBA00022989"/>
    </source>
</evidence>
<feature type="transmembrane region" description="Helical" evidence="8">
    <location>
        <begin position="495"/>
        <end position="517"/>
    </location>
</feature>
<dbReference type="Pfam" id="PF03137">
    <property type="entry name" value="OATP"/>
    <property type="match status" value="1"/>
</dbReference>
<feature type="transmembrane region" description="Helical" evidence="8">
    <location>
        <begin position="210"/>
        <end position="233"/>
    </location>
</feature>
<dbReference type="Proteomes" id="UP001158576">
    <property type="component" value="Chromosome PAR"/>
</dbReference>
<evidence type="ECO:0000259" key="10">
    <source>
        <dbReference type="PROSITE" id="PS51465"/>
    </source>
</evidence>
<keyword evidence="4 8" id="KW-0812">Transmembrane</keyword>
<feature type="transmembrane region" description="Helical" evidence="8">
    <location>
        <begin position="42"/>
        <end position="61"/>
    </location>
</feature>
<accession>A0ABN7RSB5</accession>
<name>A0ABN7RSB5_OIKDI</name>
<feature type="transmembrane region" description="Helical" evidence="8">
    <location>
        <begin position="298"/>
        <end position="322"/>
    </location>
</feature>
<feature type="transmembrane region" description="Helical" evidence="8">
    <location>
        <begin position="537"/>
        <end position="561"/>
    </location>
</feature>
<evidence type="ECO:0000256" key="2">
    <source>
        <dbReference type="ARBA" id="ARBA00009657"/>
    </source>
</evidence>
<feature type="transmembrane region" description="Helical" evidence="8">
    <location>
        <begin position="265"/>
        <end position="286"/>
    </location>
</feature>
<evidence type="ECO:0000256" key="4">
    <source>
        <dbReference type="ARBA" id="ARBA00022692"/>
    </source>
</evidence>
<keyword evidence="12" id="KW-1185">Reference proteome</keyword>
<proteinExistence type="inferred from homology"/>
<evidence type="ECO:0000313" key="11">
    <source>
        <dbReference type="EMBL" id="CAG5080546.1"/>
    </source>
</evidence>
<evidence type="ECO:0000256" key="9">
    <source>
        <dbReference type="SAM" id="SignalP"/>
    </source>
</evidence>
<feature type="signal peptide" evidence="9">
    <location>
        <begin position="1"/>
        <end position="18"/>
    </location>
</feature>
<keyword evidence="9" id="KW-0732">Signal</keyword>
<organism evidence="11 12">
    <name type="scientific">Oikopleura dioica</name>
    <name type="common">Tunicate</name>
    <dbReference type="NCBI Taxonomy" id="34765"/>
    <lineage>
        <taxon>Eukaryota</taxon>
        <taxon>Metazoa</taxon>
        <taxon>Chordata</taxon>
        <taxon>Tunicata</taxon>
        <taxon>Appendicularia</taxon>
        <taxon>Copelata</taxon>
        <taxon>Oikopleuridae</taxon>
        <taxon>Oikopleura</taxon>
    </lineage>
</organism>
<evidence type="ECO:0000256" key="3">
    <source>
        <dbReference type="ARBA" id="ARBA00022475"/>
    </source>
</evidence>